<accession>A0A7R9DGZ5</accession>
<dbReference type="Pfam" id="PF07679">
    <property type="entry name" value="I-set"/>
    <property type="match status" value="1"/>
</dbReference>
<evidence type="ECO:0000256" key="7">
    <source>
        <dbReference type="ARBA" id="ARBA00023180"/>
    </source>
</evidence>
<dbReference type="GO" id="GO:0043005">
    <property type="term" value="C:neuron projection"/>
    <property type="evidence" value="ECO:0007669"/>
    <property type="project" value="TreeGrafter"/>
</dbReference>
<comment type="subcellular location">
    <subcellularLocation>
        <location evidence="1">Cell membrane</location>
    </subcellularLocation>
</comment>
<dbReference type="SMART" id="SM00408">
    <property type="entry name" value="IGc2"/>
    <property type="match status" value="2"/>
</dbReference>
<name>A0A7R9DGZ5_TIMPO</name>
<dbReference type="InterPro" id="IPR007110">
    <property type="entry name" value="Ig-like_dom"/>
</dbReference>
<organism evidence="10">
    <name type="scientific">Timema poppense</name>
    <name type="common">Walking stick</name>
    <dbReference type="NCBI Taxonomy" id="170557"/>
    <lineage>
        <taxon>Eukaryota</taxon>
        <taxon>Metazoa</taxon>
        <taxon>Ecdysozoa</taxon>
        <taxon>Arthropoda</taxon>
        <taxon>Hexapoda</taxon>
        <taxon>Insecta</taxon>
        <taxon>Pterygota</taxon>
        <taxon>Neoptera</taxon>
        <taxon>Polyneoptera</taxon>
        <taxon>Phasmatodea</taxon>
        <taxon>Timematodea</taxon>
        <taxon>Timematoidea</taxon>
        <taxon>Timematidae</taxon>
        <taxon>Timema</taxon>
    </lineage>
</organism>
<keyword evidence="4" id="KW-0677">Repeat</keyword>
<dbReference type="InterPro" id="IPR003599">
    <property type="entry name" value="Ig_sub"/>
</dbReference>
<evidence type="ECO:0000259" key="9">
    <source>
        <dbReference type="PROSITE" id="PS50835"/>
    </source>
</evidence>
<evidence type="ECO:0000256" key="3">
    <source>
        <dbReference type="ARBA" id="ARBA00022729"/>
    </source>
</evidence>
<keyword evidence="7" id="KW-0325">Glycoprotein</keyword>
<dbReference type="InterPro" id="IPR051170">
    <property type="entry name" value="Neural/epithelial_adhesion"/>
</dbReference>
<evidence type="ECO:0000256" key="5">
    <source>
        <dbReference type="ARBA" id="ARBA00023136"/>
    </source>
</evidence>
<proteinExistence type="predicted"/>
<dbReference type="PANTHER" id="PTHR12231:SF253">
    <property type="entry name" value="DPR-INTERACTING PROTEIN ETA, ISOFORM B-RELATED"/>
    <property type="match status" value="1"/>
</dbReference>
<dbReference type="SUPFAM" id="SSF48726">
    <property type="entry name" value="Immunoglobulin"/>
    <property type="match status" value="2"/>
</dbReference>
<feature type="domain" description="Ig-like" evidence="9">
    <location>
        <begin position="75"/>
        <end position="156"/>
    </location>
</feature>
<dbReference type="InterPro" id="IPR003598">
    <property type="entry name" value="Ig_sub2"/>
</dbReference>
<protein>
    <recommendedName>
        <fullName evidence="9">Ig-like domain-containing protein</fullName>
    </recommendedName>
</protein>
<dbReference type="InterPro" id="IPR013783">
    <property type="entry name" value="Ig-like_fold"/>
</dbReference>
<keyword evidence="5" id="KW-0472">Membrane</keyword>
<dbReference type="SMART" id="SM00409">
    <property type="entry name" value="IG"/>
    <property type="match status" value="2"/>
</dbReference>
<feature type="domain" description="Ig-like" evidence="9">
    <location>
        <begin position="172"/>
        <end position="255"/>
    </location>
</feature>
<gene>
    <name evidence="10" type="ORF">TPSB3V08_LOCUS8966</name>
</gene>
<evidence type="ECO:0000256" key="8">
    <source>
        <dbReference type="ARBA" id="ARBA00023319"/>
    </source>
</evidence>
<evidence type="ECO:0000313" key="10">
    <source>
        <dbReference type="EMBL" id="CAD7413358.1"/>
    </source>
</evidence>
<evidence type="ECO:0000256" key="4">
    <source>
        <dbReference type="ARBA" id="ARBA00022737"/>
    </source>
</evidence>
<keyword evidence="8" id="KW-0393">Immunoglobulin domain</keyword>
<dbReference type="EMBL" id="OD006791">
    <property type="protein sequence ID" value="CAD7413358.1"/>
    <property type="molecule type" value="Genomic_DNA"/>
</dbReference>
<dbReference type="PANTHER" id="PTHR12231">
    <property type="entry name" value="CTX-RELATED TYPE I TRANSMEMBRANE PROTEIN"/>
    <property type="match status" value="1"/>
</dbReference>
<dbReference type="InterPro" id="IPR013098">
    <property type="entry name" value="Ig_I-set"/>
</dbReference>
<keyword evidence="6" id="KW-1015">Disulfide bond</keyword>
<dbReference type="PROSITE" id="PS50835">
    <property type="entry name" value="IG_LIKE"/>
    <property type="match status" value="2"/>
</dbReference>
<dbReference type="GO" id="GO:0005886">
    <property type="term" value="C:plasma membrane"/>
    <property type="evidence" value="ECO:0007669"/>
    <property type="project" value="UniProtKB-SubCell"/>
</dbReference>
<dbReference type="AlphaFoldDB" id="A0A7R9DGZ5"/>
<evidence type="ECO:0000256" key="1">
    <source>
        <dbReference type="ARBA" id="ARBA00004236"/>
    </source>
</evidence>
<dbReference type="Pfam" id="PF13927">
    <property type="entry name" value="Ig_3"/>
    <property type="match status" value="1"/>
</dbReference>
<evidence type="ECO:0000256" key="2">
    <source>
        <dbReference type="ARBA" id="ARBA00022475"/>
    </source>
</evidence>
<keyword evidence="2" id="KW-1003">Cell membrane</keyword>
<reference evidence="10" key="1">
    <citation type="submission" date="2020-11" db="EMBL/GenBank/DDBJ databases">
        <authorList>
            <person name="Tran Van P."/>
        </authorList>
    </citation>
    <scope>NUCLEOTIDE SEQUENCE</scope>
</reference>
<dbReference type="Gene3D" id="2.60.40.10">
    <property type="entry name" value="Immunoglobulins"/>
    <property type="match status" value="2"/>
</dbReference>
<dbReference type="InterPro" id="IPR036179">
    <property type="entry name" value="Ig-like_dom_sf"/>
</dbReference>
<dbReference type="FunFam" id="2.60.40.10:FF:000032">
    <property type="entry name" value="palladin isoform X1"/>
    <property type="match status" value="1"/>
</dbReference>
<evidence type="ECO:0000256" key="6">
    <source>
        <dbReference type="ARBA" id="ARBA00023157"/>
    </source>
</evidence>
<sequence>MAVQVKKLDSVYLCKMTVQLKKLDCVSVQDGGVRLAGPRGRAGRPGTNGTPGIPGISAYTVTLNGTASNELLIPPSIAAFSPLLPPRPIVVHEGENVRLRCAAMGTPRPTVEWRKMDGSVIPMGSWQTVSISGHTLNITRINRAHMGHYLCMANNGIPPPANQTFLLEVHFPPLIRIHNQLVGAVNGSTATLECEVEAYPESVCYWERSDGQLLERGNKYSMRDEDKSKYKVHIQLNISNFENADIGQYHCIAKNDMGITKGIFTLFGEIIYVCVINRSTATATKCLGSEAIEYYSIIGVGRTL</sequence>
<dbReference type="FunFam" id="2.60.40.10:FF:000328">
    <property type="entry name" value="CLUMA_CG000981, isoform A"/>
    <property type="match status" value="1"/>
</dbReference>
<keyword evidence="3" id="KW-0732">Signal</keyword>